<dbReference type="RefSeq" id="WP_259963307.1">
    <property type="nucleotide sequence ID" value="NZ_JAOAMV010000010.1"/>
</dbReference>
<feature type="signal peptide" evidence="1">
    <location>
        <begin position="1"/>
        <end position="26"/>
    </location>
</feature>
<reference evidence="2" key="1">
    <citation type="submission" date="2022-09" db="EMBL/GenBank/DDBJ databases">
        <title>The genome sequence of Tsuneonella sp. YG55.</title>
        <authorList>
            <person name="Liu Y."/>
        </authorList>
    </citation>
    <scope>NUCLEOTIDE SEQUENCE</scope>
    <source>
        <strain evidence="2">YG55</strain>
    </source>
</reference>
<dbReference type="EMBL" id="JAOAMV010000010">
    <property type="protein sequence ID" value="MCT2560188.1"/>
    <property type="molecule type" value="Genomic_DNA"/>
</dbReference>
<protein>
    <submittedName>
        <fullName evidence="2">Uncharacterized protein</fullName>
    </submittedName>
</protein>
<dbReference type="Proteomes" id="UP001142648">
    <property type="component" value="Unassembled WGS sequence"/>
</dbReference>
<comment type="caution">
    <text evidence="2">The sequence shown here is derived from an EMBL/GenBank/DDBJ whole genome shotgun (WGS) entry which is preliminary data.</text>
</comment>
<evidence type="ECO:0000256" key="1">
    <source>
        <dbReference type="SAM" id="SignalP"/>
    </source>
</evidence>
<dbReference type="PROSITE" id="PS51257">
    <property type="entry name" value="PROKAR_LIPOPROTEIN"/>
    <property type="match status" value="1"/>
</dbReference>
<proteinExistence type="predicted"/>
<sequence>MRAATGIASTILIFACGATAPAPCLAGDATPRSDMAHAPVFELSRAESRKGRDFEISWVGGSVVFGAAKGKQGHKEPELYEIHDPVWQRSYRLAGKIDQQLGPGITLAAWGEYQRTTSGNAGGPLLTSKTRSAGREIGISIGNEARRLGLASFATDGWGADHATDDIVRLAHNEPLARRGVAVVADLLATNDRPGAQRRLSLRGERATNRNLGTDNRATLSLAWRF</sequence>
<gene>
    <name evidence="2" type="ORF">N0B51_14490</name>
</gene>
<accession>A0A9X2W3X8</accession>
<name>A0A9X2W3X8_9SPHN</name>
<feature type="chain" id="PRO_5040818159" evidence="1">
    <location>
        <begin position="27"/>
        <end position="226"/>
    </location>
</feature>
<keyword evidence="3" id="KW-1185">Reference proteome</keyword>
<evidence type="ECO:0000313" key="3">
    <source>
        <dbReference type="Proteomes" id="UP001142648"/>
    </source>
</evidence>
<organism evidence="2 3">
    <name type="scientific">Tsuneonella litorea</name>
    <dbReference type="NCBI Taxonomy" id="2976475"/>
    <lineage>
        <taxon>Bacteria</taxon>
        <taxon>Pseudomonadati</taxon>
        <taxon>Pseudomonadota</taxon>
        <taxon>Alphaproteobacteria</taxon>
        <taxon>Sphingomonadales</taxon>
        <taxon>Erythrobacteraceae</taxon>
        <taxon>Tsuneonella</taxon>
    </lineage>
</organism>
<dbReference type="AlphaFoldDB" id="A0A9X2W3X8"/>
<evidence type="ECO:0000313" key="2">
    <source>
        <dbReference type="EMBL" id="MCT2560188.1"/>
    </source>
</evidence>
<keyword evidence="1" id="KW-0732">Signal</keyword>